<dbReference type="OrthoDB" id="10367448at2759"/>
<protein>
    <submittedName>
        <fullName evidence="2">Unnamed product</fullName>
    </submittedName>
</protein>
<comment type="caution">
    <text evidence="2">The sequence shown here is derived from an EMBL/GenBank/DDBJ whole genome shotgun (WGS) entry which is preliminary data.</text>
</comment>
<evidence type="ECO:0000256" key="1">
    <source>
        <dbReference type="SAM" id="MobiDB-lite"/>
    </source>
</evidence>
<evidence type="ECO:0000313" key="3">
    <source>
        <dbReference type="Proteomes" id="UP000009170"/>
    </source>
</evidence>
<dbReference type="RefSeq" id="XP_003082313.2">
    <property type="nucleotide sequence ID" value="XM_003082265.2"/>
</dbReference>
<proteinExistence type="predicted"/>
<dbReference type="Proteomes" id="UP000009170">
    <property type="component" value="Unassembled WGS sequence"/>
</dbReference>
<organism evidence="2 3">
    <name type="scientific">Ostreococcus tauri</name>
    <name type="common">Marine green alga</name>
    <dbReference type="NCBI Taxonomy" id="70448"/>
    <lineage>
        <taxon>Eukaryota</taxon>
        <taxon>Viridiplantae</taxon>
        <taxon>Chlorophyta</taxon>
        <taxon>Mamiellophyceae</taxon>
        <taxon>Mamiellales</taxon>
        <taxon>Bathycoccaceae</taxon>
        <taxon>Ostreococcus</taxon>
    </lineage>
</organism>
<keyword evidence="3" id="KW-1185">Reference proteome</keyword>
<gene>
    <name evidence="2" type="ORF">OT_ostta12g01640</name>
</gene>
<dbReference type="AlphaFoldDB" id="A0A090M6M4"/>
<feature type="region of interest" description="Disordered" evidence="1">
    <location>
        <begin position="1"/>
        <end position="21"/>
    </location>
</feature>
<sequence length="335" mass="38089">MVHFHGHSAPTDRSVGRRRRRRWMKSLDDKRGGLYPTSPAMFAALDDECGANSAEKLEHRDVEALLRSEHDGDKTRAVDVRDIARRVQTTNRRLSADIAATISGEVEEKLVLAAAHLWRAKMHVQLSQLYSEKAWDAKKFPRKFFLKYRGFGSTHQRSDLADFRKLYLRCALSNAERAVELAPFSYECVMFKSCILCLLIGFGGYVCDTYCESALMSCRRAMTLHRMPQIADDRERSILYNSVQDRSGAQAGSGRSEARMRSLWDMAVFAAHLVAKKRGVWDADTLWADRGTHGDVNPAELPENSLDELVAWNMWNTDWTGLGEMDRLQNILKDG</sequence>
<dbReference type="InParanoid" id="A0A090M6M4"/>
<dbReference type="KEGG" id="ota:OT_ostta12g01640"/>
<dbReference type="GeneID" id="9836177"/>
<evidence type="ECO:0000313" key="2">
    <source>
        <dbReference type="EMBL" id="CEF99875.1"/>
    </source>
</evidence>
<reference evidence="2 3" key="2">
    <citation type="journal article" date="2014" name="BMC Genomics">
        <title>An improved genome of the model marine alga Ostreococcus tauri unfolds by assessing Illumina de novo assemblies.</title>
        <authorList>
            <person name="Blanc-Mathieu R."/>
            <person name="Verhelst B."/>
            <person name="Derelle E."/>
            <person name="Rombauts S."/>
            <person name="Bouget F.Y."/>
            <person name="Carre I."/>
            <person name="Chateau A."/>
            <person name="Eyre-Walker A."/>
            <person name="Grimsley N."/>
            <person name="Moreau H."/>
            <person name="Piegu B."/>
            <person name="Rivals E."/>
            <person name="Schackwitz W."/>
            <person name="Van de Peer Y."/>
            <person name="Piganeau G."/>
        </authorList>
    </citation>
    <scope>NUCLEOTIDE SEQUENCE [LARGE SCALE GENOMIC DNA]</scope>
    <source>
        <strain evidence="3">OTTH 0595 / CCAP 157/2 / RCC745</strain>
    </source>
</reference>
<accession>A0A090M6M4</accession>
<dbReference type="EMBL" id="CAID01000012">
    <property type="protein sequence ID" value="CEF99875.1"/>
    <property type="molecule type" value="Genomic_DNA"/>
</dbReference>
<name>A0A090M6M4_OSTTA</name>
<reference evidence="3" key="1">
    <citation type="journal article" date="2006" name="Proc. Natl. Acad. Sci. U.S.A.">
        <title>Genome analysis of the smallest free-living eukaryote Ostreococcus tauri unveils many unique features.</title>
        <authorList>
            <person name="Derelle E."/>
            <person name="Ferraz C."/>
            <person name="Rombauts S."/>
            <person name="Rouze P."/>
            <person name="Worden A.Z."/>
            <person name="Robbens S."/>
            <person name="Partensky F."/>
            <person name="Degroeve S."/>
            <person name="Echeynie S."/>
            <person name="Cooke R."/>
            <person name="Saeys Y."/>
            <person name="Wuyts J."/>
            <person name="Jabbari K."/>
            <person name="Bowler C."/>
            <person name="Panaud O."/>
            <person name="Piegu B."/>
            <person name="Ball S.G."/>
            <person name="Ral J.-P."/>
            <person name="Bouget F.-Y."/>
            <person name="Piganeau G."/>
            <person name="De Baets B."/>
            <person name="Picard A."/>
            <person name="Delseny M."/>
            <person name="Demaille J."/>
            <person name="Van de Peer Y."/>
            <person name="Moreau H."/>
        </authorList>
    </citation>
    <scope>NUCLEOTIDE SEQUENCE [LARGE SCALE GENOMIC DNA]</scope>
    <source>
        <strain evidence="3">OTTH 0595 / CCAP 157/2 / RCC745</strain>
    </source>
</reference>